<evidence type="ECO:0000313" key="21">
    <source>
        <dbReference type="EMBL" id="AOY39461.1"/>
    </source>
</evidence>
<comment type="function">
    <text evidence="1">Core subunit of the mitochondrial membrane respiratory chain NADH dehydrogenase (Complex I) that is believed to belong to the minimal assembly required for catalysis. Complex I functions in the transfer of electrons from NADH to the respiratory chain. The immediate electron acceptor for the enzyme is believed to be ubiquinone.</text>
</comment>
<comment type="similarity">
    <text evidence="3">Belongs to the complex I subunit 2 family.</text>
</comment>
<evidence type="ECO:0000256" key="8">
    <source>
        <dbReference type="ARBA" id="ARBA00022692"/>
    </source>
</evidence>
<keyword evidence="11" id="KW-0249">Electron transport</keyword>
<feature type="transmembrane region" description="Helical" evidence="19">
    <location>
        <begin position="186"/>
        <end position="209"/>
    </location>
</feature>
<evidence type="ECO:0000256" key="12">
    <source>
        <dbReference type="ARBA" id="ARBA00022989"/>
    </source>
</evidence>
<name>A0A343A4I3_9COLE</name>
<gene>
    <name evidence="21" type="primary">nad2</name>
</gene>
<evidence type="ECO:0000256" key="11">
    <source>
        <dbReference type="ARBA" id="ARBA00022982"/>
    </source>
</evidence>
<protein>
    <recommendedName>
        <fullName evidence="5">NADH-ubiquinone oxidoreductase chain 2</fullName>
        <ecNumber evidence="4">7.1.1.2</ecNumber>
    </recommendedName>
    <alternativeName>
        <fullName evidence="17">NADH dehydrogenase subunit 2</fullName>
    </alternativeName>
</protein>
<evidence type="ECO:0000256" key="15">
    <source>
        <dbReference type="ARBA" id="ARBA00023128"/>
    </source>
</evidence>
<evidence type="ECO:0000256" key="17">
    <source>
        <dbReference type="ARBA" id="ARBA00031028"/>
    </source>
</evidence>
<evidence type="ECO:0000256" key="16">
    <source>
        <dbReference type="ARBA" id="ARBA00023136"/>
    </source>
</evidence>
<evidence type="ECO:0000256" key="19">
    <source>
        <dbReference type="SAM" id="Phobius"/>
    </source>
</evidence>
<keyword evidence="14" id="KW-0830">Ubiquinone</keyword>
<feature type="transmembrane region" description="Helical" evidence="19">
    <location>
        <begin position="253"/>
        <end position="277"/>
    </location>
</feature>
<dbReference type="GO" id="GO:0008137">
    <property type="term" value="F:NADH dehydrogenase (ubiquinone) activity"/>
    <property type="evidence" value="ECO:0007669"/>
    <property type="project" value="UniProtKB-EC"/>
</dbReference>
<dbReference type="EC" id="7.1.1.2" evidence="4"/>
<evidence type="ECO:0000256" key="1">
    <source>
        <dbReference type="ARBA" id="ARBA00003257"/>
    </source>
</evidence>
<dbReference type="EMBL" id="KX035161">
    <property type="protein sequence ID" value="AOY39461.1"/>
    <property type="molecule type" value="Genomic_DNA"/>
</dbReference>
<accession>A0A343A4I3</accession>
<dbReference type="InterPro" id="IPR001750">
    <property type="entry name" value="ND/Mrp_TM"/>
</dbReference>
<reference evidence="21" key="1">
    <citation type="submission" date="2016-04" db="EMBL/GenBank/DDBJ databases">
        <title>Mitochondria of unsequenced beetle families.</title>
        <authorList>
            <person name="Linard B."/>
            <person name="Andujar C."/>
            <person name="Arribas P."/>
            <person name="Vogler A.P."/>
        </authorList>
    </citation>
    <scope>NUCLEOTIDE SEQUENCE</scope>
</reference>
<feature type="domain" description="NADH:quinone oxidoreductase/Mrp antiporter transmembrane" evidence="20">
    <location>
        <begin position="16"/>
        <end position="267"/>
    </location>
</feature>
<dbReference type="Pfam" id="PF00361">
    <property type="entry name" value="Proton_antipo_M"/>
    <property type="match status" value="1"/>
</dbReference>
<dbReference type="PANTHER" id="PTHR46552">
    <property type="entry name" value="NADH-UBIQUINONE OXIDOREDUCTASE CHAIN 2"/>
    <property type="match status" value="1"/>
</dbReference>
<evidence type="ECO:0000256" key="4">
    <source>
        <dbReference type="ARBA" id="ARBA00012944"/>
    </source>
</evidence>
<feature type="transmembrane region" description="Helical" evidence="19">
    <location>
        <begin position="47"/>
        <end position="68"/>
    </location>
</feature>
<evidence type="ECO:0000256" key="18">
    <source>
        <dbReference type="ARBA" id="ARBA00049551"/>
    </source>
</evidence>
<dbReference type="GO" id="GO:0006120">
    <property type="term" value="P:mitochondrial electron transport, NADH to ubiquinone"/>
    <property type="evidence" value="ECO:0007669"/>
    <property type="project" value="TreeGrafter"/>
</dbReference>
<keyword evidence="12 19" id="KW-1133">Transmembrane helix</keyword>
<feature type="transmembrane region" description="Helical" evidence="19">
    <location>
        <begin position="80"/>
        <end position="102"/>
    </location>
</feature>
<feature type="transmembrane region" description="Helical" evidence="19">
    <location>
        <begin position="6"/>
        <end position="26"/>
    </location>
</feature>
<feature type="transmembrane region" description="Helical" evidence="19">
    <location>
        <begin position="221"/>
        <end position="241"/>
    </location>
</feature>
<evidence type="ECO:0000259" key="20">
    <source>
        <dbReference type="Pfam" id="PF00361"/>
    </source>
</evidence>
<evidence type="ECO:0000256" key="3">
    <source>
        <dbReference type="ARBA" id="ARBA00007012"/>
    </source>
</evidence>
<organism evidence="21">
    <name type="scientific">Cerophytidae sp. BMNH 900085</name>
    <dbReference type="NCBI Taxonomy" id="1903808"/>
    <lineage>
        <taxon>Eukaryota</taxon>
        <taxon>Metazoa</taxon>
        <taxon>Ecdysozoa</taxon>
        <taxon>Arthropoda</taxon>
        <taxon>Hexapoda</taxon>
        <taxon>Insecta</taxon>
        <taxon>Pterygota</taxon>
        <taxon>Neoptera</taxon>
        <taxon>Endopterygota</taxon>
        <taxon>Coleoptera</taxon>
        <taxon>Polyphaga</taxon>
        <taxon>Elateriformia</taxon>
        <taxon>Elateroidea</taxon>
        <taxon>Cerophytidae</taxon>
    </lineage>
</organism>
<keyword evidence="9" id="KW-0999">Mitochondrion inner membrane</keyword>
<feature type="transmembrane region" description="Helical" evidence="19">
    <location>
        <begin position="162"/>
        <end position="180"/>
    </location>
</feature>
<evidence type="ECO:0000256" key="2">
    <source>
        <dbReference type="ARBA" id="ARBA00004448"/>
    </source>
</evidence>
<proteinExistence type="inferred from homology"/>
<geneLocation type="mitochondrion" evidence="21"/>
<feature type="transmembrane region" description="Helical" evidence="19">
    <location>
        <begin position="298"/>
        <end position="317"/>
    </location>
</feature>
<evidence type="ECO:0000256" key="6">
    <source>
        <dbReference type="ARBA" id="ARBA00022448"/>
    </source>
</evidence>
<dbReference type="AlphaFoldDB" id="A0A343A4I3"/>
<evidence type="ECO:0000256" key="5">
    <source>
        <dbReference type="ARBA" id="ARBA00021008"/>
    </source>
</evidence>
<evidence type="ECO:0000256" key="14">
    <source>
        <dbReference type="ARBA" id="ARBA00023075"/>
    </source>
</evidence>
<sequence>MFGFLLVFSVLIILSSYSWMMMWIGLEINFIAIIPLMKMKSSTESMLVYFIIQVISSSIIIFSFISLMSLSQINYSDKEYFVYFINFALFLKVGMIPLHFWLIPVIEGLSWTKIMMMMTWQKVGPLVMLMFFMKQNFAFIFIFLSFMFSGIFSLNQSSLRKIMLFSGINNLSWLVLTVMLSKSLFFTYLIVYTFINMSVFTLFSSMNINYLSQINFSSMKIITALSILNLTGLPPLSGFYLKWLTIQFLIEKCLYFICIFGILSSLLMIFSYLRIFIMIFTKINLNFSLKLSMEMSAVSVWIFNLLFFPLLLLMTYFF</sequence>
<evidence type="ECO:0000256" key="9">
    <source>
        <dbReference type="ARBA" id="ARBA00022792"/>
    </source>
</evidence>
<keyword evidence="10" id="KW-1278">Translocase</keyword>
<dbReference type="GO" id="GO:0005743">
    <property type="term" value="C:mitochondrial inner membrane"/>
    <property type="evidence" value="ECO:0007669"/>
    <property type="project" value="UniProtKB-SubCell"/>
</dbReference>
<keyword evidence="8 19" id="KW-0812">Transmembrane</keyword>
<evidence type="ECO:0000256" key="10">
    <source>
        <dbReference type="ARBA" id="ARBA00022967"/>
    </source>
</evidence>
<comment type="subcellular location">
    <subcellularLocation>
        <location evidence="2">Mitochondrion inner membrane</location>
        <topology evidence="2">Multi-pass membrane protein</topology>
    </subcellularLocation>
</comment>
<evidence type="ECO:0000256" key="13">
    <source>
        <dbReference type="ARBA" id="ARBA00023027"/>
    </source>
</evidence>
<keyword evidence="15 21" id="KW-0496">Mitochondrion</keyword>
<keyword evidence="6" id="KW-0813">Transport</keyword>
<keyword evidence="13" id="KW-0520">NAD</keyword>
<keyword evidence="16 19" id="KW-0472">Membrane</keyword>
<evidence type="ECO:0000256" key="7">
    <source>
        <dbReference type="ARBA" id="ARBA00022660"/>
    </source>
</evidence>
<keyword evidence="7" id="KW-0679">Respiratory chain</keyword>
<comment type="catalytic activity">
    <reaction evidence="18">
        <text>a ubiquinone + NADH + 5 H(+)(in) = a ubiquinol + NAD(+) + 4 H(+)(out)</text>
        <dbReference type="Rhea" id="RHEA:29091"/>
        <dbReference type="Rhea" id="RHEA-COMP:9565"/>
        <dbReference type="Rhea" id="RHEA-COMP:9566"/>
        <dbReference type="ChEBI" id="CHEBI:15378"/>
        <dbReference type="ChEBI" id="CHEBI:16389"/>
        <dbReference type="ChEBI" id="CHEBI:17976"/>
        <dbReference type="ChEBI" id="CHEBI:57540"/>
        <dbReference type="ChEBI" id="CHEBI:57945"/>
        <dbReference type="EC" id="7.1.1.2"/>
    </reaction>
</comment>
<dbReference type="PANTHER" id="PTHR46552:SF1">
    <property type="entry name" value="NADH-UBIQUINONE OXIDOREDUCTASE CHAIN 2"/>
    <property type="match status" value="1"/>
</dbReference>
<dbReference type="InterPro" id="IPR050175">
    <property type="entry name" value="Complex_I_Subunit_2"/>
</dbReference>